<dbReference type="SMART" id="SM00317">
    <property type="entry name" value="SET"/>
    <property type="match status" value="1"/>
</dbReference>
<evidence type="ECO:0000256" key="1">
    <source>
        <dbReference type="ARBA" id="ARBA00006080"/>
    </source>
</evidence>
<dbReference type="InterPro" id="IPR001214">
    <property type="entry name" value="SET_dom"/>
</dbReference>
<name>A0ABN9UUP7_9DINO</name>
<dbReference type="SUPFAM" id="SSF82199">
    <property type="entry name" value="SET domain"/>
    <property type="match status" value="1"/>
</dbReference>
<gene>
    <name evidence="4" type="ORF">PCOR1329_LOCUS51870</name>
</gene>
<keyword evidence="5" id="KW-1185">Reference proteome</keyword>
<dbReference type="EMBL" id="CAUYUJ010016304">
    <property type="protein sequence ID" value="CAK0863829.1"/>
    <property type="molecule type" value="Genomic_DNA"/>
</dbReference>
<dbReference type="InterPro" id="IPR014812">
    <property type="entry name" value="Vps51"/>
</dbReference>
<keyword evidence="2" id="KW-0445">Lipid transport</keyword>
<dbReference type="PROSITE" id="PS50280">
    <property type="entry name" value="SET"/>
    <property type="match status" value="1"/>
</dbReference>
<comment type="function">
    <text evidence="2">Acts as component of the GARP complex that is involved in retrograde transport from early and late endosomes to the trans-Golgi network (TGN).</text>
</comment>
<proteinExistence type="inferred from homology"/>
<reference evidence="4" key="1">
    <citation type="submission" date="2023-10" db="EMBL/GenBank/DDBJ databases">
        <authorList>
            <person name="Chen Y."/>
            <person name="Shah S."/>
            <person name="Dougan E. K."/>
            <person name="Thang M."/>
            <person name="Chan C."/>
        </authorList>
    </citation>
    <scope>NUCLEOTIDE SEQUENCE [LARGE SCALE GENOMIC DNA]</scope>
</reference>
<comment type="subcellular location">
    <subcellularLocation>
        <location evidence="2">Golgi apparatus</location>
        <location evidence="2">trans-Golgi network</location>
    </subcellularLocation>
</comment>
<feature type="domain" description="SET" evidence="3">
    <location>
        <begin position="311"/>
        <end position="501"/>
    </location>
</feature>
<keyword evidence="2" id="KW-0813">Transport</keyword>
<dbReference type="Pfam" id="PF08700">
    <property type="entry name" value="VPS51_Exo84_N"/>
    <property type="match status" value="1"/>
</dbReference>
<dbReference type="PANTHER" id="PTHR15954">
    <property type="entry name" value="VACUOLAR PROTEIN SORTING-ASSOCIATED PROTEIN 51 HOMOLOG"/>
    <property type="match status" value="1"/>
</dbReference>
<keyword evidence="2" id="KW-0333">Golgi apparatus</keyword>
<dbReference type="PANTHER" id="PTHR15954:SF4">
    <property type="entry name" value="VACUOLAR PROTEIN SORTING-ASSOCIATED PROTEIN 51 HOMOLOG"/>
    <property type="match status" value="1"/>
</dbReference>
<accession>A0ABN9UUP7</accession>
<sequence length="729" mass="79409">MAEPAQGSRRRRVGGLLNAYYRIEGAEKQDQPEATQTSDLDRQGFDAKRYFDGMVASGQLGDLVKHARSLDDEVQDLDGDMQKLVYENYSKFIRATDVIKQMKFTIEGLQPDFGRLDGHLGRIDSAQARAEDGVAQRSGQIEVLLTQQQNCRKLQVLFGLPATLRSCLDRGAYGRAVEAAGRHGKYSSVGVRAGRPLAADGFLRWDPAGTPLVRLALSGSHEGAREASAAQRQCPPVPRCRRLLHAEGPPPRGQLGQMEPGESPLAYYLRTQAKEEVKQVAAEVTAAEAGRKDAFWKAAAGEGARVVFQRPGVHVAPAEGRGSGLFAREAVRGGDVVLQETALTAVPVQPEDAAEPILATVRLAAALLGRGLEPQARALAPRPGREFDVHPARRTREAELRGGLGLLRARCPASRAVDDEAALRLLLAVSLNSHTLALPGGQVHLGLFTEVGCMVNHSCRPNMVCRGVAKSGGEGGYDELRLVLQAVRDVEPGEELTVSYLTELYLQLPERDERLLRQHGFKAERLPTDVGLEALVAANNSKENIQRVLAANERADDAWERARELAAADADAEPEAGRERERQSLLAAQHYASLLNVNLLAETHAWRYNACQRLAQLLTRPNAPKSCAQAIPLWESAMRSGSLVWPSDLWPDHRRLLRGLQRAAAGAGDVERATELAARPTAAARRSCASTKACPRSTRCWRRWSCRWAGSAARWKTACGLPTSPSTRP</sequence>
<evidence type="ECO:0000259" key="3">
    <source>
        <dbReference type="PROSITE" id="PS50280"/>
    </source>
</evidence>
<organism evidence="4 5">
    <name type="scientific">Prorocentrum cordatum</name>
    <dbReference type="NCBI Taxonomy" id="2364126"/>
    <lineage>
        <taxon>Eukaryota</taxon>
        <taxon>Sar</taxon>
        <taxon>Alveolata</taxon>
        <taxon>Dinophyceae</taxon>
        <taxon>Prorocentrales</taxon>
        <taxon>Prorocentraceae</taxon>
        <taxon>Prorocentrum</taxon>
    </lineage>
</organism>
<evidence type="ECO:0000313" key="4">
    <source>
        <dbReference type="EMBL" id="CAK0863829.1"/>
    </source>
</evidence>
<comment type="caution">
    <text evidence="4">The sequence shown here is derived from an EMBL/GenBank/DDBJ whole genome shotgun (WGS) entry which is preliminary data.</text>
</comment>
<dbReference type="Proteomes" id="UP001189429">
    <property type="component" value="Unassembled WGS sequence"/>
</dbReference>
<evidence type="ECO:0000256" key="2">
    <source>
        <dbReference type="RuleBase" id="RU368010"/>
    </source>
</evidence>
<dbReference type="CDD" id="cd20071">
    <property type="entry name" value="SET_SMYD"/>
    <property type="match status" value="1"/>
</dbReference>
<dbReference type="Gene3D" id="2.170.270.10">
    <property type="entry name" value="SET domain"/>
    <property type="match status" value="1"/>
</dbReference>
<comment type="subunit">
    <text evidence="2">Component of the Golgi-associated retrograde protein (GARP) complex.</text>
</comment>
<protein>
    <recommendedName>
        <fullName evidence="2">Vacuolar protein sorting-associated protein 51 homolog</fullName>
    </recommendedName>
</protein>
<comment type="similarity">
    <text evidence="1 2">Belongs to the VPS51 family.</text>
</comment>
<dbReference type="Pfam" id="PF00856">
    <property type="entry name" value="SET"/>
    <property type="match status" value="1"/>
</dbReference>
<keyword evidence="2" id="KW-0653">Protein transport</keyword>
<evidence type="ECO:0000313" key="5">
    <source>
        <dbReference type="Proteomes" id="UP001189429"/>
    </source>
</evidence>
<dbReference type="InterPro" id="IPR046341">
    <property type="entry name" value="SET_dom_sf"/>
</dbReference>